<feature type="compositionally biased region" description="Acidic residues" evidence="2">
    <location>
        <begin position="179"/>
        <end position="190"/>
    </location>
</feature>
<comment type="similarity">
    <text evidence="1">Belongs to the SH3BGR family.</text>
</comment>
<feature type="compositionally biased region" description="Polar residues" evidence="2">
    <location>
        <begin position="131"/>
        <end position="145"/>
    </location>
</feature>
<proteinExistence type="inferred from homology"/>
<evidence type="ECO:0000256" key="1">
    <source>
        <dbReference type="ARBA" id="ARBA00007764"/>
    </source>
</evidence>
<dbReference type="PANTHER" id="PTHR12232:SF15">
    <property type="entry name" value="SH3 DOMAIN-BINDING GLUTAMIC ACID-RICH PROTEIN HOMOLOG"/>
    <property type="match status" value="1"/>
</dbReference>
<name>A0A9N6ZEN1_9CRUS</name>
<dbReference type="GO" id="GO:0005737">
    <property type="term" value="C:cytoplasm"/>
    <property type="evidence" value="ECO:0007669"/>
    <property type="project" value="TreeGrafter"/>
</dbReference>
<evidence type="ECO:0000256" key="2">
    <source>
        <dbReference type="SAM" id="MobiDB-lite"/>
    </source>
</evidence>
<sequence length="348" mass="38403">MVVKFYISMLSGNKEMKKRQMKAQLIMESKGVDFQTIDIADPGSQNERLFMQKNAPAKNGARNSVPPQFFNDEEYCGDYEGFDDANENDQLEEFLKLPRGSLPQVPVVNHNLSNFSSRDVSMEKEIVSSSQLNGSNRLNKVQANGSDLDEEEQTFDAYRSGGGGGDAPDSATNPLPSQDAEDVMEDEDNAPETAKHLTSQRAEDEMADQVQDEDGMEDDETEAPGPHEVEDKTSEDVAPDTTDPLQSQEDKADDEIPRSQQGDDFTMEEADEQQAFRQDGGGNGVAKPSDNEELGAGVEDGIVRGSAKQEQSTKPSGDEEEDEEDEEEEEEDEEEEEEPELPQEDGIG</sequence>
<feature type="compositionally biased region" description="Basic and acidic residues" evidence="2">
    <location>
        <begin position="248"/>
        <end position="257"/>
    </location>
</feature>
<reference evidence="3" key="1">
    <citation type="submission" date="2021-04" db="EMBL/GenBank/DDBJ databases">
        <authorList>
            <person name="Cornetti L."/>
        </authorList>
    </citation>
    <scope>NUCLEOTIDE SEQUENCE</scope>
</reference>
<dbReference type="EMBL" id="OC978414">
    <property type="protein sequence ID" value="CAG4635069.1"/>
    <property type="molecule type" value="Genomic_DNA"/>
</dbReference>
<accession>A0A9N6ZEN1</accession>
<feature type="compositionally biased region" description="Acidic residues" evidence="2">
    <location>
        <begin position="205"/>
        <end position="222"/>
    </location>
</feature>
<dbReference type="SUPFAM" id="SSF52833">
    <property type="entry name" value="Thioredoxin-like"/>
    <property type="match status" value="1"/>
</dbReference>
<gene>
    <name evidence="3" type="primary">EOG090X0DPU</name>
</gene>
<evidence type="ECO:0000313" key="3">
    <source>
        <dbReference type="EMBL" id="CAG4635069.1"/>
    </source>
</evidence>
<feature type="compositionally biased region" description="Acidic residues" evidence="2">
    <location>
        <begin position="318"/>
        <end position="348"/>
    </location>
</feature>
<feature type="compositionally biased region" description="Basic and acidic residues" evidence="2">
    <location>
        <begin position="225"/>
        <end position="235"/>
    </location>
</feature>
<dbReference type="InterPro" id="IPR036249">
    <property type="entry name" value="Thioredoxin-like_sf"/>
</dbReference>
<dbReference type="AlphaFoldDB" id="A0A9N6ZEN1"/>
<protein>
    <submittedName>
        <fullName evidence="3">EOG090X0DPU</fullName>
    </submittedName>
</protein>
<dbReference type="Pfam" id="PF04908">
    <property type="entry name" value="SH3BGR"/>
    <property type="match status" value="1"/>
</dbReference>
<dbReference type="PANTHER" id="PTHR12232">
    <property type="entry name" value="SH3 DOMAIN-BINDING GLUTAMIC ACID-RICH-LIKE PROTEIN"/>
    <property type="match status" value="1"/>
</dbReference>
<organism evidence="3">
    <name type="scientific">Alona affinis</name>
    <dbReference type="NCBI Taxonomy" id="381656"/>
    <lineage>
        <taxon>Eukaryota</taxon>
        <taxon>Metazoa</taxon>
        <taxon>Ecdysozoa</taxon>
        <taxon>Arthropoda</taxon>
        <taxon>Crustacea</taxon>
        <taxon>Branchiopoda</taxon>
        <taxon>Diplostraca</taxon>
        <taxon>Cladocera</taxon>
        <taxon>Anomopoda</taxon>
        <taxon>Chydoridae</taxon>
        <taxon>Alona</taxon>
    </lineage>
</organism>
<dbReference type="InterPro" id="IPR006993">
    <property type="entry name" value="Glut_rich_SH3-bd"/>
</dbReference>
<dbReference type="InterPro" id="IPR051033">
    <property type="entry name" value="SH3BGR"/>
</dbReference>
<dbReference type="Gene3D" id="3.40.30.10">
    <property type="entry name" value="Glutaredoxin"/>
    <property type="match status" value="1"/>
</dbReference>
<feature type="region of interest" description="Disordered" evidence="2">
    <location>
        <begin position="131"/>
        <end position="348"/>
    </location>
</feature>